<accession>A0A1B7KVA0</accession>
<dbReference type="SUPFAM" id="SSF48208">
    <property type="entry name" value="Six-hairpin glycosidases"/>
    <property type="match status" value="1"/>
</dbReference>
<sequence>MKEYLERERYNEKYNWLVMSKSPYLKQHETNPVNWLEWSPEAFQKAKREDKPVFLSIGYSTCHWCHVMAHESFEDEEVAKILNEKYISIKVDREERPDIDSVYMRVCQMMTGQGGWPLSVFLTPEGKPFYAGTYFPKRSRYGRPGFIDILTRLYDKYKENPDEIIHVAEQVTEALRQSARASGAERLPFAAIEKAYRQLSNSFDAVYGGFGGAPKFPIPHQLMFLMRYYQWKQDDRALLMVEKTLNGMANGGIYDHIGYGFARYSTDAMWLVPHFEKMLYDNALLVIAYTEAYQLTKNERYKEIAEQIIEFVKREMTSQDGAFYSAIDADSEGVEGKYYVWTPDEVMNALGTELGELYCRVYDITEEGNFSGKNVPNLIHAKMERIAKQYCLTEEELREKLEEARKQLFAERSSRVHPHVDDKILTAWNALMIAALAKAAKVYERRDYLRMAKQALSFIETRLWQNGRLMVRYRDGEAKHLGIIDDYAYLVWAYVEMYEATLDLAYLQKAKTCAERMIDLFWDEQSGAFFMTGSDAEALIVREKEIYDGALPSGNSVAAVQMIRLARLTGDLALLEKAETMYKVFRRQVEAYESGHTFFLQGLLLLETPTAEVVLFGKQGDEKREQLILKWQHTFAPNVFLLAAEHPADVAGIAPFAAEYEPLGDETTVYVCENFACQQPTTDVESVAEQLFE</sequence>
<dbReference type="InterPro" id="IPR008928">
    <property type="entry name" value="6-hairpin_glycosidase_sf"/>
</dbReference>
<organism evidence="3 4">
    <name type="scientific">Parageobacillus thermoglucosidasius</name>
    <name type="common">Geobacillus thermoglucosidasius</name>
    <dbReference type="NCBI Taxonomy" id="1426"/>
    <lineage>
        <taxon>Bacteria</taxon>
        <taxon>Bacillati</taxon>
        <taxon>Bacillota</taxon>
        <taxon>Bacilli</taxon>
        <taxon>Bacillales</taxon>
        <taxon>Anoxybacillaceae</taxon>
        <taxon>Parageobacillus</taxon>
    </lineage>
</organism>
<reference evidence="4" key="1">
    <citation type="submission" date="2016-05" db="EMBL/GenBank/DDBJ databases">
        <authorList>
            <person name="Wang W."/>
            <person name="Zhu L."/>
        </authorList>
    </citation>
    <scope>NUCLEOTIDE SEQUENCE [LARGE SCALE GENOMIC DNA]</scope>
    <source>
        <strain evidence="4">W-2</strain>
    </source>
</reference>
<name>A0A1B7KVA0_PARTM</name>
<dbReference type="CDD" id="cd02955">
    <property type="entry name" value="SSP411"/>
    <property type="match status" value="1"/>
</dbReference>
<protein>
    <recommendedName>
        <fullName evidence="2">Spermatogenesis-associated protein 20-like TRX domain-containing protein</fullName>
    </recommendedName>
</protein>
<dbReference type="OrthoDB" id="9762614at2"/>
<dbReference type="InterPro" id="IPR004879">
    <property type="entry name" value="Ssp411-like_TRX"/>
</dbReference>
<dbReference type="Pfam" id="PF03190">
    <property type="entry name" value="Thioredox_DsbH"/>
    <property type="match status" value="1"/>
</dbReference>
<dbReference type="EMBL" id="LXMA01000004">
    <property type="protein sequence ID" value="OAT73981.1"/>
    <property type="molecule type" value="Genomic_DNA"/>
</dbReference>
<evidence type="ECO:0000256" key="1">
    <source>
        <dbReference type="SAM" id="Coils"/>
    </source>
</evidence>
<feature type="domain" description="Spermatogenesis-associated protein 20-like TRX" evidence="2">
    <location>
        <begin position="15"/>
        <end position="175"/>
    </location>
</feature>
<dbReference type="PIRSF" id="PIRSF006402">
    <property type="entry name" value="UCP006402_thioredoxin"/>
    <property type="match status" value="1"/>
</dbReference>
<dbReference type="PANTHER" id="PTHR42899:SF1">
    <property type="entry name" value="SPERMATOGENESIS-ASSOCIATED PROTEIN 20"/>
    <property type="match status" value="1"/>
</dbReference>
<keyword evidence="1" id="KW-0175">Coiled coil</keyword>
<feature type="coiled-coil region" evidence="1">
    <location>
        <begin position="387"/>
        <end position="414"/>
    </location>
</feature>
<dbReference type="RefSeq" id="WP_064550498.1">
    <property type="nucleotide sequence ID" value="NZ_LXMA01000004.1"/>
</dbReference>
<dbReference type="GO" id="GO:0005975">
    <property type="term" value="P:carbohydrate metabolic process"/>
    <property type="evidence" value="ECO:0007669"/>
    <property type="project" value="InterPro"/>
</dbReference>
<proteinExistence type="predicted"/>
<dbReference type="Gene3D" id="3.40.30.10">
    <property type="entry name" value="Glutaredoxin"/>
    <property type="match status" value="1"/>
</dbReference>
<dbReference type="InterPro" id="IPR036249">
    <property type="entry name" value="Thioredoxin-like_sf"/>
</dbReference>
<dbReference type="AlphaFoldDB" id="A0A1B7KVA0"/>
<comment type="caution">
    <text evidence="3">The sequence shown here is derived from an EMBL/GenBank/DDBJ whole genome shotgun (WGS) entry which is preliminary data.</text>
</comment>
<evidence type="ECO:0000313" key="3">
    <source>
        <dbReference type="EMBL" id="OAT73981.1"/>
    </source>
</evidence>
<dbReference type="InterPro" id="IPR024705">
    <property type="entry name" value="Ssp411"/>
</dbReference>
<dbReference type="SUPFAM" id="SSF52833">
    <property type="entry name" value="Thioredoxin-like"/>
    <property type="match status" value="1"/>
</dbReference>
<evidence type="ECO:0000313" key="4">
    <source>
        <dbReference type="Proteomes" id="UP000078290"/>
    </source>
</evidence>
<dbReference type="PANTHER" id="PTHR42899">
    <property type="entry name" value="SPERMATOGENESIS-ASSOCIATED PROTEIN 20"/>
    <property type="match status" value="1"/>
</dbReference>
<dbReference type="Proteomes" id="UP000078290">
    <property type="component" value="Unassembled WGS sequence"/>
</dbReference>
<gene>
    <name evidence="3" type="ORF">A7K69_16865</name>
</gene>
<dbReference type="Gene3D" id="1.50.10.10">
    <property type="match status" value="1"/>
</dbReference>
<dbReference type="Gene3D" id="1.50.10.20">
    <property type="match status" value="1"/>
</dbReference>
<dbReference type="InterPro" id="IPR012341">
    <property type="entry name" value="6hp_glycosidase-like_sf"/>
</dbReference>
<evidence type="ECO:0000259" key="2">
    <source>
        <dbReference type="Pfam" id="PF03190"/>
    </source>
</evidence>